<feature type="compositionally biased region" description="Basic and acidic residues" evidence="1">
    <location>
        <begin position="28"/>
        <end position="41"/>
    </location>
</feature>
<evidence type="ECO:0000313" key="3">
    <source>
        <dbReference type="Proteomes" id="UP000622166"/>
    </source>
</evidence>
<gene>
    <name evidence="2" type="ORF">GCM10010365_18630</name>
</gene>
<feature type="region of interest" description="Disordered" evidence="1">
    <location>
        <begin position="1"/>
        <end position="71"/>
    </location>
</feature>
<name>A0A918UF48_9ACTN</name>
<keyword evidence="3" id="KW-1185">Reference proteome</keyword>
<organism evidence="2 3">
    <name type="scientific">Streptomyces poonensis</name>
    <dbReference type="NCBI Taxonomy" id="68255"/>
    <lineage>
        <taxon>Bacteria</taxon>
        <taxon>Bacillati</taxon>
        <taxon>Actinomycetota</taxon>
        <taxon>Actinomycetes</taxon>
        <taxon>Kitasatosporales</taxon>
        <taxon>Streptomycetaceae</taxon>
        <taxon>Streptomyces</taxon>
    </lineage>
</organism>
<reference evidence="2" key="1">
    <citation type="journal article" date="2014" name="Int. J. Syst. Evol. Microbiol.">
        <title>Complete genome sequence of Corynebacterium casei LMG S-19264T (=DSM 44701T), isolated from a smear-ripened cheese.</title>
        <authorList>
            <consortium name="US DOE Joint Genome Institute (JGI-PGF)"/>
            <person name="Walter F."/>
            <person name="Albersmeier A."/>
            <person name="Kalinowski J."/>
            <person name="Ruckert C."/>
        </authorList>
    </citation>
    <scope>NUCLEOTIDE SEQUENCE</scope>
    <source>
        <strain evidence="2">JCM 4815</strain>
    </source>
</reference>
<sequence length="71" mass="7477">MRASTDDGRTRTDPGGTPVSEQTPSQAEGERDDSTATEVERGAAGGTRRQAEAPRSTPSQAEGDRGDEENE</sequence>
<dbReference type="AlphaFoldDB" id="A0A918UF48"/>
<reference evidence="2" key="2">
    <citation type="submission" date="2020-09" db="EMBL/GenBank/DDBJ databases">
        <authorList>
            <person name="Sun Q."/>
            <person name="Ohkuma M."/>
        </authorList>
    </citation>
    <scope>NUCLEOTIDE SEQUENCE</scope>
    <source>
        <strain evidence="2">JCM 4815</strain>
    </source>
</reference>
<accession>A0A918UF48</accession>
<comment type="caution">
    <text evidence="2">The sequence shown here is derived from an EMBL/GenBank/DDBJ whole genome shotgun (WGS) entry which is preliminary data.</text>
</comment>
<evidence type="ECO:0000313" key="2">
    <source>
        <dbReference type="EMBL" id="GGZ00142.1"/>
    </source>
</evidence>
<evidence type="ECO:0000256" key="1">
    <source>
        <dbReference type="SAM" id="MobiDB-lite"/>
    </source>
</evidence>
<protein>
    <submittedName>
        <fullName evidence="2">Uncharacterized protein</fullName>
    </submittedName>
</protein>
<dbReference type="EMBL" id="BMVW01000002">
    <property type="protein sequence ID" value="GGZ00142.1"/>
    <property type="molecule type" value="Genomic_DNA"/>
</dbReference>
<dbReference type="Proteomes" id="UP000622166">
    <property type="component" value="Unassembled WGS sequence"/>
</dbReference>
<proteinExistence type="predicted"/>
<feature type="compositionally biased region" description="Basic and acidic residues" evidence="1">
    <location>
        <begin position="1"/>
        <end position="12"/>
    </location>
</feature>